<feature type="compositionally biased region" description="Polar residues" evidence="5">
    <location>
        <begin position="686"/>
        <end position="700"/>
    </location>
</feature>
<dbReference type="InterPro" id="IPR025256">
    <property type="entry name" value="TM7S3/TM198-like_dom"/>
</dbReference>
<keyword evidence="9" id="KW-1185">Reference proteome</keyword>
<accession>A0ABY7D6U8</accession>
<comment type="subcellular location">
    <subcellularLocation>
        <location evidence="1">Membrane</location>
        <topology evidence="1">Multi-pass membrane protein</topology>
    </subcellularLocation>
</comment>
<evidence type="ECO:0000256" key="2">
    <source>
        <dbReference type="ARBA" id="ARBA00022692"/>
    </source>
</evidence>
<dbReference type="Pfam" id="PF13886">
    <property type="entry name" value="TM7S3_TM198"/>
    <property type="match status" value="1"/>
</dbReference>
<feature type="compositionally biased region" description="Polar residues" evidence="5">
    <location>
        <begin position="1021"/>
        <end position="1034"/>
    </location>
</feature>
<evidence type="ECO:0000259" key="7">
    <source>
        <dbReference type="Pfam" id="PF13886"/>
    </source>
</evidence>
<name>A0ABY7D6U8_9BASI</name>
<feature type="transmembrane region" description="Helical" evidence="6">
    <location>
        <begin position="138"/>
        <end position="159"/>
    </location>
</feature>
<feature type="compositionally biased region" description="Basic and acidic residues" evidence="5">
    <location>
        <begin position="1092"/>
        <end position="1103"/>
    </location>
</feature>
<protein>
    <recommendedName>
        <fullName evidence="7">TM7S3/TM198-like domain-containing protein</fullName>
    </recommendedName>
</protein>
<feature type="compositionally biased region" description="Basic and acidic residues" evidence="5">
    <location>
        <begin position="668"/>
        <end position="678"/>
    </location>
</feature>
<feature type="compositionally biased region" description="Basic and acidic residues" evidence="5">
    <location>
        <begin position="282"/>
        <end position="291"/>
    </location>
</feature>
<dbReference type="EMBL" id="CP110433">
    <property type="protein sequence ID" value="WAQ90642.1"/>
    <property type="molecule type" value="Genomic_DNA"/>
</dbReference>
<feature type="region of interest" description="Disordered" evidence="5">
    <location>
        <begin position="276"/>
        <end position="335"/>
    </location>
</feature>
<dbReference type="GeneID" id="77803500"/>
<evidence type="ECO:0000256" key="5">
    <source>
        <dbReference type="SAM" id="MobiDB-lite"/>
    </source>
</evidence>
<feature type="compositionally biased region" description="Polar residues" evidence="5">
    <location>
        <begin position="763"/>
        <end position="791"/>
    </location>
</feature>
<feature type="compositionally biased region" description="Low complexity" evidence="5">
    <location>
        <begin position="721"/>
        <end position="737"/>
    </location>
</feature>
<feature type="compositionally biased region" description="Basic and acidic residues" evidence="5">
    <location>
        <begin position="890"/>
        <end position="903"/>
    </location>
</feature>
<feature type="compositionally biased region" description="Polar residues" evidence="5">
    <location>
        <begin position="802"/>
        <end position="811"/>
    </location>
</feature>
<proteinExistence type="predicted"/>
<keyword evidence="3 6" id="KW-1133">Transmembrane helix</keyword>
<keyword evidence="4 6" id="KW-0472">Membrane</keyword>
<feature type="compositionally biased region" description="Basic and acidic residues" evidence="5">
    <location>
        <begin position="480"/>
        <end position="489"/>
    </location>
</feature>
<feature type="compositionally biased region" description="Polar residues" evidence="5">
    <location>
        <begin position="904"/>
        <end position="917"/>
    </location>
</feature>
<feature type="transmembrane region" description="Helical" evidence="6">
    <location>
        <begin position="41"/>
        <end position="63"/>
    </location>
</feature>
<gene>
    <name evidence="8" type="ORF">PtA15_13A41</name>
</gene>
<feature type="transmembrane region" description="Helical" evidence="6">
    <location>
        <begin position="191"/>
        <end position="212"/>
    </location>
</feature>
<evidence type="ECO:0000256" key="1">
    <source>
        <dbReference type="ARBA" id="ARBA00004141"/>
    </source>
</evidence>
<evidence type="ECO:0000256" key="4">
    <source>
        <dbReference type="ARBA" id="ARBA00023136"/>
    </source>
</evidence>
<feature type="compositionally biased region" description="Polar residues" evidence="5">
    <location>
        <begin position="406"/>
        <end position="418"/>
    </location>
</feature>
<feature type="compositionally biased region" description="Acidic residues" evidence="5">
    <location>
        <begin position="1"/>
        <end position="12"/>
    </location>
</feature>
<feature type="transmembrane region" description="Helical" evidence="6">
    <location>
        <begin position="70"/>
        <end position="88"/>
    </location>
</feature>
<feature type="region of interest" description="Disordered" evidence="5">
    <location>
        <begin position="572"/>
        <end position="1134"/>
    </location>
</feature>
<feature type="compositionally biased region" description="Polar residues" evidence="5">
    <location>
        <begin position="608"/>
        <end position="640"/>
    </location>
</feature>
<feature type="transmembrane region" description="Helical" evidence="6">
    <location>
        <begin position="245"/>
        <end position="266"/>
    </location>
</feature>
<feature type="transmembrane region" description="Helical" evidence="6">
    <location>
        <begin position="108"/>
        <end position="126"/>
    </location>
</feature>
<sequence>MSTTDEPIENLDADSSPRQPGPVAGQAENGLLGLDGALPSIRSVSLILQALIPLLISLVLLLAGRRLYRFTTTVSVGFSCALFTWALFVNLEEGQSIGGWTGEVAALTVWSVMVGGGLIGAIIGYQSTWWGAHVTGRLCLGANSGVGFAFSVLLFKAGLLIHSPAGQWSLVSVCAIIGVLLVLCDHVIGPLFAISLCGSFLFLLGVDLFNTLGDGGVASGLRLLLDHNPDHQMIITPYNPSKSTAILIIVSWVIAVLSFGFQYAFYHTPFGPLPPIEERDEEERLGSEGKSKGSFSQGSSEDAKKEISGSEVNPQPTEHYQTINIRNPRTSTGASIGTKASATLVECNRVAGAHESSNLPYASPRAGPVVVGEYGSPPALALSPTVYSRYRRTLDAEHKPPGRSPIQYNIHSNLNPFNNPRRVETVDEVTETSTSVRGGDLTARSSMLTVGGAPEKKARSNSVSEEYLQAMMRLAAGEVPENKAKDIEQKQLTPGTRSMPVSAQEDRSPKIAPVQDTPSPKLSPITESETQVAVGHSSAKVGQSENSPVLVPAPEQATSSLVPISAPMSSSFATHESQLSPVHGQTEIPPAEGVKSPISADARDQPNIGPNKTSQPLSKWPSCSSFGQVLSTGSRGSGNPETEDRHSAAPRTAARARCPGISLAEPDSNSRRSRELGLESRVGSVHSGSHQARNGQSTSGEELAGTESGSSELASSAMKRLLAGTSESGSSELAASAMKRFSHRPLPLPPRGVERGDAPGTLAVSSPSPSSNHLRDTGSLNSATSQASSALDSFARADRDSSVPTTPSWSGNILKDDRKEEVAYSSGASSRKKLSIIVTKSPVQVERGSLNSPSSQEAERDHYSDVSNPGANSAVPHTPTMGNMLLRVAENTEKLRRQVENSNKESANNRQAVSSQTSREDDGDGETVRSEASKRSTVCMSSAYGHTSADEGGRSSSESEYGDDDEQSREYFNPSRFQQLDQAMGEWGQVVGQEARAGGRLEDGGSPSLQSIPLPSRESHTGPSSYTTESSSRTAMMGGTPFVGQPLAEVPWPQRRPNQPGEPNTPAANEKRWTSASSIFPPLAYESSAESPRPERASDERANGGHSSSDSGTDRIPLRRLRETTNGSVASFEEDSRAARHGMFCSASSHVDDDYHDLSSVSHVDETDAEDPYESAADYSRSLRASLNGGYLTADD</sequence>
<evidence type="ECO:0000256" key="6">
    <source>
        <dbReference type="SAM" id="Phobius"/>
    </source>
</evidence>
<feature type="region of interest" description="Disordered" evidence="5">
    <location>
        <begin position="396"/>
        <end position="420"/>
    </location>
</feature>
<evidence type="ECO:0000256" key="3">
    <source>
        <dbReference type="ARBA" id="ARBA00022989"/>
    </source>
</evidence>
<dbReference type="Proteomes" id="UP001164743">
    <property type="component" value="Chromosome 13A"/>
</dbReference>
<feature type="domain" description="TM7S3/TM198-like" evidence="7">
    <location>
        <begin position="53"/>
        <end position="263"/>
    </location>
</feature>
<evidence type="ECO:0000313" key="8">
    <source>
        <dbReference type="EMBL" id="WAQ90642.1"/>
    </source>
</evidence>
<reference evidence="8" key="1">
    <citation type="submission" date="2022-10" db="EMBL/GenBank/DDBJ databases">
        <title>Puccinia triticina Genome sequencing and assembly.</title>
        <authorList>
            <person name="Li C."/>
        </authorList>
    </citation>
    <scope>NUCLEOTIDE SEQUENCE</scope>
    <source>
        <strain evidence="8">Pt15</strain>
    </source>
</reference>
<feature type="compositionally biased region" description="Basic and acidic residues" evidence="5">
    <location>
        <begin position="1112"/>
        <end position="1123"/>
    </location>
</feature>
<feature type="region of interest" description="Disordered" evidence="5">
    <location>
        <begin position="1151"/>
        <end position="1178"/>
    </location>
</feature>
<feature type="region of interest" description="Disordered" evidence="5">
    <location>
        <begin position="479"/>
        <end position="554"/>
    </location>
</feature>
<evidence type="ECO:0000313" key="9">
    <source>
        <dbReference type="Proteomes" id="UP001164743"/>
    </source>
</evidence>
<organism evidence="8 9">
    <name type="scientific">Puccinia triticina</name>
    <dbReference type="NCBI Taxonomy" id="208348"/>
    <lineage>
        <taxon>Eukaryota</taxon>
        <taxon>Fungi</taxon>
        <taxon>Dikarya</taxon>
        <taxon>Basidiomycota</taxon>
        <taxon>Pucciniomycotina</taxon>
        <taxon>Pucciniomycetes</taxon>
        <taxon>Pucciniales</taxon>
        <taxon>Pucciniaceae</taxon>
        <taxon>Puccinia</taxon>
    </lineage>
</organism>
<feature type="region of interest" description="Disordered" evidence="5">
    <location>
        <begin position="1"/>
        <end position="22"/>
    </location>
</feature>
<feature type="compositionally biased region" description="Polar residues" evidence="5">
    <location>
        <begin position="490"/>
        <end position="501"/>
    </location>
</feature>
<keyword evidence="2 6" id="KW-0812">Transmembrane</keyword>
<feature type="compositionally biased region" description="Polar residues" evidence="5">
    <location>
        <begin position="310"/>
        <end position="335"/>
    </location>
</feature>
<dbReference type="RefSeq" id="XP_053026197.1">
    <property type="nucleotide sequence ID" value="XM_053162616.1"/>
</dbReference>
<feature type="compositionally biased region" description="Polar residues" evidence="5">
    <location>
        <begin position="516"/>
        <end position="531"/>
    </location>
</feature>